<dbReference type="CDD" id="cd06544">
    <property type="entry name" value="GH18_narbonin"/>
    <property type="match status" value="1"/>
</dbReference>
<evidence type="ECO:0000256" key="2">
    <source>
        <dbReference type="ARBA" id="ARBA00023295"/>
    </source>
</evidence>
<dbReference type="Pfam" id="PF00704">
    <property type="entry name" value="Glyco_hydro_18"/>
    <property type="match status" value="1"/>
</dbReference>
<protein>
    <recommendedName>
        <fullName evidence="5">GH18 domain-containing protein</fullName>
    </recommendedName>
</protein>
<dbReference type="InterPro" id="IPR001579">
    <property type="entry name" value="Glyco_hydro_18_chit_AS"/>
</dbReference>
<evidence type="ECO:0000256" key="4">
    <source>
        <dbReference type="SAM" id="MobiDB-lite"/>
    </source>
</evidence>
<dbReference type="Gene3D" id="3.20.20.80">
    <property type="entry name" value="Glycosidases"/>
    <property type="match status" value="1"/>
</dbReference>
<dbReference type="InterPro" id="IPR001223">
    <property type="entry name" value="Glyco_hydro18_cat"/>
</dbReference>
<dbReference type="AlphaFoldDB" id="A0A803MVP6"/>
<evidence type="ECO:0000256" key="1">
    <source>
        <dbReference type="ARBA" id="ARBA00022801"/>
    </source>
</evidence>
<name>A0A803MVP6_CHEQI</name>
<evidence type="ECO:0000259" key="5">
    <source>
        <dbReference type="PROSITE" id="PS51910"/>
    </source>
</evidence>
<proteinExistence type="predicted"/>
<dbReference type="PANTHER" id="PTHR46476:SF13">
    <property type="entry name" value="2, PUTATIVE, EXPRESSED-RELATED"/>
    <property type="match status" value="1"/>
</dbReference>
<feature type="domain" description="GH18" evidence="5">
    <location>
        <begin position="14"/>
        <end position="286"/>
    </location>
</feature>
<feature type="compositionally biased region" description="Basic residues" evidence="4">
    <location>
        <begin position="608"/>
        <end position="634"/>
    </location>
</feature>
<sequence length="764" mass="87132">MASSSTGDSMLFTAYIGAMYKNIKFSDVPINKNVQFNFLLSFAIDYTESSSSPTPTNGKFNIFWDHYKLTPSEVLSMKNNHPNVRVGVSLGGDSVSGQKAIFMPSSIDSWVSNAVSSLKDIINKYHLDGIDINYEHFESGSDTQTFVECIGLLTKNLKENNIVKFVSIAPFDDDDVQKRYQALWKKYGKYIDYVNFQFYSYEQITSKSEFITYFKNERRNYKDGKILASYISDGSKGLKPGKDFFKACEKLKEMNLLHGIFFWCADDSKVADSTYLCDGTHSMRCYDAVLSNGVVPKPFVGMIFASWGDVDSHFKNYGRQQSFGILRASGSYTQKKGAATNQLRGYMWKCECYRGTTYSRHINGKRVDAEREGPARRKQDNINAVVKRKIFIDVGARSKVTQVFNSLASLYCERKMWVPAYMRHIFWAGSKTTQCVKSINSFFDGFLNKHTRLFEFGPKYIQAMVSRANDKQPADAADQRFSRPLITGFMPERFFRKIYTDAKFLDVQEECNRVTPLQKVINSDVETVTHMIEERVWVLCKDTRIEFRTQYTRIYHVKMHAKTSEAYCNYKHFETHGIICHHIIKLDINLDTIATTAGISGVTPSKKTQPKSIKKSPASSKKKSPKLVNTKRKGTVTETENQCAFNVSPSYFESGSPSTDVLVNDPVSLKKPHRNLSCRYWSCVERPKLRSPVKAKSNRKRHYTLSSNEVPRLSACGIEMLTEDGSVGYFTSTVEAESYGFVLCFEDDEGCEDDLLTQHYLVWV</sequence>
<feature type="region of interest" description="Disordered" evidence="4">
    <location>
        <begin position="600"/>
        <end position="635"/>
    </location>
</feature>
<dbReference type="Proteomes" id="UP000596660">
    <property type="component" value="Unplaced"/>
</dbReference>
<dbReference type="PROSITE" id="PS51910">
    <property type="entry name" value="GH18_2"/>
    <property type="match status" value="1"/>
</dbReference>
<dbReference type="GO" id="GO:0004553">
    <property type="term" value="F:hydrolase activity, hydrolyzing O-glycosyl compounds"/>
    <property type="evidence" value="ECO:0007669"/>
    <property type="project" value="InterPro"/>
</dbReference>
<dbReference type="PANTHER" id="PTHR46476">
    <property type="entry name" value="CHITINASE 2-LIKE"/>
    <property type="match status" value="1"/>
</dbReference>
<evidence type="ECO:0000313" key="7">
    <source>
        <dbReference type="Proteomes" id="UP000596660"/>
    </source>
</evidence>
<dbReference type="SUPFAM" id="SSF51445">
    <property type="entry name" value="(Trans)glycosidases"/>
    <property type="match status" value="1"/>
</dbReference>
<dbReference type="PROSITE" id="PS01095">
    <property type="entry name" value="GH18_1"/>
    <property type="match status" value="1"/>
</dbReference>
<evidence type="ECO:0000256" key="3">
    <source>
        <dbReference type="RuleBase" id="RU000489"/>
    </source>
</evidence>
<keyword evidence="2 3" id="KW-0326">Glycosidase</keyword>
<reference evidence="6" key="2">
    <citation type="submission" date="2021-03" db="UniProtKB">
        <authorList>
            <consortium name="EnsemblPlants"/>
        </authorList>
    </citation>
    <scope>IDENTIFICATION</scope>
</reference>
<accession>A0A803MVP6</accession>
<dbReference type="InterPro" id="IPR017853">
    <property type="entry name" value="GH"/>
</dbReference>
<organism evidence="6 7">
    <name type="scientific">Chenopodium quinoa</name>
    <name type="common">Quinoa</name>
    <dbReference type="NCBI Taxonomy" id="63459"/>
    <lineage>
        <taxon>Eukaryota</taxon>
        <taxon>Viridiplantae</taxon>
        <taxon>Streptophyta</taxon>
        <taxon>Embryophyta</taxon>
        <taxon>Tracheophyta</taxon>
        <taxon>Spermatophyta</taxon>
        <taxon>Magnoliopsida</taxon>
        <taxon>eudicotyledons</taxon>
        <taxon>Gunneridae</taxon>
        <taxon>Pentapetalae</taxon>
        <taxon>Caryophyllales</taxon>
        <taxon>Chenopodiaceae</taxon>
        <taxon>Chenopodioideae</taxon>
        <taxon>Atripliceae</taxon>
        <taxon>Chenopodium</taxon>
    </lineage>
</organism>
<dbReference type="Gramene" id="AUR62035973-RA">
    <property type="protein sequence ID" value="AUR62035973-RA:cds"/>
    <property type="gene ID" value="AUR62035973"/>
</dbReference>
<evidence type="ECO:0000313" key="6">
    <source>
        <dbReference type="EnsemblPlants" id="AUR62035973-RA:cds"/>
    </source>
</evidence>
<keyword evidence="1 3" id="KW-0378">Hydrolase</keyword>
<reference evidence="6" key="1">
    <citation type="journal article" date="2017" name="Nature">
        <title>The genome of Chenopodium quinoa.</title>
        <authorList>
            <person name="Jarvis D.E."/>
            <person name="Ho Y.S."/>
            <person name="Lightfoot D.J."/>
            <person name="Schmoeckel S.M."/>
            <person name="Li B."/>
            <person name="Borm T.J.A."/>
            <person name="Ohyanagi H."/>
            <person name="Mineta K."/>
            <person name="Michell C.T."/>
            <person name="Saber N."/>
            <person name="Kharbatia N.M."/>
            <person name="Rupper R.R."/>
            <person name="Sharp A.R."/>
            <person name="Dally N."/>
            <person name="Boughton B.A."/>
            <person name="Woo Y.H."/>
            <person name="Gao G."/>
            <person name="Schijlen E.G.W.M."/>
            <person name="Guo X."/>
            <person name="Momin A.A."/>
            <person name="Negrao S."/>
            <person name="Al-Babili S."/>
            <person name="Gehring C."/>
            <person name="Roessner U."/>
            <person name="Jung C."/>
            <person name="Murphy K."/>
            <person name="Arold S.T."/>
            <person name="Gojobori T."/>
            <person name="van der Linden C.G."/>
            <person name="van Loo E.N."/>
            <person name="Jellen E.N."/>
            <person name="Maughan P.J."/>
            <person name="Tester M."/>
        </authorList>
    </citation>
    <scope>NUCLEOTIDE SEQUENCE [LARGE SCALE GENOMIC DNA]</scope>
    <source>
        <strain evidence="6">cv. PI 614886</strain>
    </source>
</reference>
<dbReference type="EnsemblPlants" id="AUR62035973-RA">
    <property type="protein sequence ID" value="AUR62035973-RA:cds"/>
    <property type="gene ID" value="AUR62035973"/>
</dbReference>
<dbReference type="GO" id="GO:0005975">
    <property type="term" value="P:carbohydrate metabolic process"/>
    <property type="evidence" value="ECO:0007669"/>
    <property type="project" value="InterPro"/>
</dbReference>
<keyword evidence="7" id="KW-1185">Reference proteome</keyword>